<reference evidence="3" key="1">
    <citation type="submission" date="2017-09" db="EMBL/GenBank/DDBJ databases">
        <title>Depth-based differentiation of microbial function through sediment-hosted aquifers and enrichment of novel symbionts in the deep terrestrial subsurface.</title>
        <authorList>
            <person name="Probst A.J."/>
            <person name="Ladd B."/>
            <person name="Jarett J.K."/>
            <person name="Geller-Mcgrath D.E."/>
            <person name="Sieber C.M.K."/>
            <person name="Emerson J.B."/>
            <person name="Anantharaman K."/>
            <person name="Thomas B.C."/>
            <person name="Malmstrom R."/>
            <person name="Stieglmeier M."/>
            <person name="Klingl A."/>
            <person name="Woyke T."/>
            <person name="Ryan C.M."/>
            <person name="Banfield J.F."/>
        </authorList>
    </citation>
    <scope>NUCLEOTIDE SEQUENCE [LARGE SCALE GENOMIC DNA]</scope>
</reference>
<dbReference type="Proteomes" id="UP000230935">
    <property type="component" value="Unassembled WGS sequence"/>
</dbReference>
<name>A0A2H0W0B5_9BACT</name>
<accession>A0A2H0W0B5</accession>
<organism evidence="2 3">
    <name type="scientific">Candidatus Buchananbacteria bacterium CG10_big_fil_rev_8_21_14_0_10_42_9</name>
    <dbReference type="NCBI Taxonomy" id="1974526"/>
    <lineage>
        <taxon>Bacteria</taxon>
        <taxon>Candidatus Buchananiibacteriota</taxon>
    </lineage>
</organism>
<feature type="transmembrane region" description="Helical" evidence="1">
    <location>
        <begin position="12"/>
        <end position="33"/>
    </location>
</feature>
<feature type="transmembrane region" description="Helical" evidence="1">
    <location>
        <begin position="345"/>
        <end position="363"/>
    </location>
</feature>
<keyword evidence="1" id="KW-0812">Transmembrane</keyword>
<feature type="transmembrane region" description="Helical" evidence="1">
    <location>
        <begin position="317"/>
        <end position="339"/>
    </location>
</feature>
<evidence type="ECO:0000313" key="3">
    <source>
        <dbReference type="Proteomes" id="UP000230935"/>
    </source>
</evidence>
<feature type="transmembrane region" description="Helical" evidence="1">
    <location>
        <begin position="370"/>
        <end position="390"/>
    </location>
</feature>
<keyword evidence="1" id="KW-1133">Transmembrane helix</keyword>
<evidence type="ECO:0008006" key="4">
    <source>
        <dbReference type="Google" id="ProtNLM"/>
    </source>
</evidence>
<comment type="caution">
    <text evidence="2">The sequence shown here is derived from an EMBL/GenBank/DDBJ whole genome shotgun (WGS) entry which is preliminary data.</text>
</comment>
<feature type="transmembrane region" description="Helical" evidence="1">
    <location>
        <begin position="107"/>
        <end position="128"/>
    </location>
</feature>
<feature type="transmembrane region" description="Helical" evidence="1">
    <location>
        <begin position="199"/>
        <end position="224"/>
    </location>
</feature>
<keyword evidence="1" id="KW-0472">Membrane</keyword>
<protein>
    <recommendedName>
        <fullName evidence="4">Glycosyltransferase RgtA/B/C/D-like domain-containing protein</fullName>
    </recommendedName>
</protein>
<feature type="transmembrane region" description="Helical" evidence="1">
    <location>
        <begin position="140"/>
        <end position="158"/>
    </location>
</feature>
<feature type="transmembrane region" description="Helical" evidence="1">
    <location>
        <begin position="231"/>
        <end position="249"/>
    </location>
</feature>
<feature type="transmembrane region" description="Helical" evidence="1">
    <location>
        <begin position="73"/>
        <end position="95"/>
    </location>
</feature>
<feature type="transmembrane region" description="Helical" evidence="1">
    <location>
        <begin position="293"/>
        <end position="310"/>
    </location>
</feature>
<proteinExistence type="predicted"/>
<evidence type="ECO:0000256" key="1">
    <source>
        <dbReference type="SAM" id="Phobius"/>
    </source>
</evidence>
<evidence type="ECO:0000313" key="2">
    <source>
        <dbReference type="EMBL" id="PIS04803.1"/>
    </source>
</evidence>
<dbReference type="AlphaFoldDB" id="A0A2H0W0B5"/>
<sequence>MKLLSLKNINWNPETVTLLLLGLSFFVGIWHGLPQLTIIADENYFVGGVLRAMENKTILPAPDDVPYGTLTYFFSYVAIAFYLVILSPFFGFNLDALKSFLIQSPEFVYIIPRALSAIFAMGYLYFIYKLLKREVDDRGVRTVFLILLFTNMLTVLILHTGKMWVLSTLLAVMSFYYLYQTIMANDEISAKRHSLKSIVLGFLAAANFPLNAIFLINIPVLLIWFRKNKKLLGKLVLFSLIGLIIYAGITALNFTSVKNQVISIFTNYNPVLDTNTAPEASVLQSFGAQLTKIFAFFPLLLAMLPFGIARRVKNKKLLVISLVYFLTYFISISVVANWATDLYSYTRYSFPLVFFIFFIILSFNYSFSRWFYGVAAISVLYFVFTIYYLAAPTTYNLAEIYVAQNLNKENAVVVNEIWTLQLPKNKASYELNQEYFCASKCQNVIANDLYSDIKPLIIDKHTQETFELPKDKTIYYLKNELQDEKNYKLLASFSNDVGLHFGVEGRMANYFDWDLFLAKHFGSNIYIYEQL</sequence>
<dbReference type="EMBL" id="PEZZ01000035">
    <property type="protein sequence ID" value="PIS04803.1"/>
    <property type="molecule type" value="Genomic_DNA"/>
</dbReference>
<gene>
    <name evidence="2" type="ORF">COT81_04620</name>
</gene>